<name>A0ACB8AY28_9AGAM</name>
<keyword evidence="2" id="KW-1185">Reference proteome</keyword>
<accession>A0ACB8AY28</accession>
<reference evidence="1" key="1">
    <citation type="journal article" date="2021" name="New Phytol.">
        <title>Evolutionary innovations through gain and loss of genes in the ectomycorrhizal Boletales.</title>
        <authorList>
            <person name="Wu G."/>
            <person name="Miyauchi S."/>
            <person name="Morin E."/>
            <person name="Kuo A."/>
            <person name="Drula E."/>
            <person name="Varga T."/>
            <person name="Kohler A."/>
            <person name="Feng B."/>
            <person name="Cao Y."/>
            <person name="Lipzen A."/>
            <person name="Daum C."/>
            <person name="Hundley H."/>
            <person name="Pangilinan J."/>
            <person name="Johnson J."/>
            <person name="Barry K."/>
            <person name="LaButti K."/>
            <person name="Ng V."/>
            <person name="Ahrendt S."/>
            <person name="Min B."/>
            <person name="Choi I.G."/>
            <person name="Park H."/>
            <person name="Plett J.M."/>
            <person name="Magnuson J."/>
            <person name="Spatafora J.W."/>
            <person name="Nagy L.G."/>
            <person name="Henrissat B."/>
            <person name="Grigoriev I.V."/>
            <person name="Yang Z.L."/>
            <person name="Xu J."/>
            <person name="Martin F.M."/>
        </authorList>
    </citation>
    <scope>NUCLEOTIDE SEQUENCE</scope>
    <source>
        <strain evidence="1">KUC20120723A-06</strain>
    </source>
</reference>
<gene>
    <name evidence="1" type="ORF">BV22DRAFT_1026280</name>
</gene>
<evidence type="ECO:0000313" key="2">
    <source>
        <dbReference type="Proteomes" id="UP000790709"/>
    </source>
</evidence>
<dbReference type="EMBL" id="MU267049">
    <property type="protein sequence ID" value="KAH7917473.1"/>
    <property type="molecule type" value="Genomic_DNA"/>
</dbReference>
<evidence type="ECO:0000313" key="1">
    <source>
        <dbReference type="EMBL" id="KAH7917473.1"/>
    </source>
</evidence>
<proteinExistence type="predicted"/>
<comment type="caution">
    <text evidence="1">The sequence shown here is derived from an EMBL/GenBank/DDBJ whole genome shotgun (WGS) entry which is preliminary data.</text>
</comment>
<sequence>MDGADFSSDEEQDVIRRLGHNVGGEEERDLNGDEQDEPEGNEDEQDEPGPDLFTSLGALFDFSDVAEDMEAVAAHEELPSAFDDHPSIRNAYIRAFVLAAFHGATHDAIQIMLEGQRISLIALCEDDDTLVIPGLENFACTLPTVLKRLGLSTEGFIVYFFICDTCWRLHHPATLLDLDSPSCEAEGCNGLLYTQKTLAGGTVKRTPTKIVPYVPPERALQRFLLRPGKWEQLQHWRGPGDAPGRVPPLTATGFDAFPDPSKPMDDIYDGWGWRAIQAGLERRRGGRWEIEDVSIREAHQRFVSLPCGLVWQINIDWFQAIKGDGSHSTGAFYAVICNNPRTIRYLAEETILIMVIPGPHEPSLEQMNHLLNPFVESILRLSKGVEFNVHGHDQRELSHSVVDTNVSDLPSSRKVGGLSGHTSKFFMCPTCKQPLFSLCHEDCFDHTKFTMRDDWRYIKYSFRARDATPDIAEAIAENRGARWSVLNALPGWMPGANGVVEFMHCVFLTLVKHLNKVILLKNGLLNGGRRIQPSARLQDFFSTLIWPVEVTRLPNTIMSGKGSPKADQWRSQLNILFVALFVAWETNGEIPDADAPPSPPHTNHAAAQASLEKMLRSRLLELAVSKNPDVSEAERNRINSATMDRNLRRHYQTIVEFSAAIRILSTQSISPNDVKRGCAALSRAVRAWARMGCHLTPYFHFAQHLEAQFYKYGTCYAIWAWGFERHNGTLGRVNHNQHKGGELEGTMMRRWWSSTFNYDLILQLEALPNRGAADENAIELLKSCLKTQQKDRMGTVYRNVLFSKYPRDVNIHQLSDDVYDATFAYLRMLWHDRVDLRRNNDISGQGSNFMGLATSHTHVWYQSKRYGASTTHRGRSARFAYIHGRVAAEIQYILRVTHKEPGLLELTTDIAIVRRFHQDDALPHFPWEIWATDLGVSAWYANDLGEVEAVPISALSGHFVLAPITVNGQDIWITVAFDHVGPSIAYTTYNKADSCYICATEQSRGGCQCQR</sequence>
<dbReference type="Proteomes" id="UP000790709">
    <property type="component" value="Unassembled WGS sequence"/>
</dbReference>
<organism evidence="1 2">
    <name type="scientific">Leucogyrophana mollusca</name>
    <dbReference type="NCBI Taxonomy" id="85980"/>
    <lineage>
        <taxon>Eukaryota</taxon>
        <taxon>Fungi</taxon>
        <taxon>Dikarya</taxon>
        <taxon>Basidiomycota</taxon>
        <taxon>Agaricomycotina</taxon>
        <taxon>Agaricomycetes</taxon>
        <taxon>Agaricomycetidae</taxon>
        <taxon>Boletales</taxon>
        <taxon>Boletales incertae sedis</taxon>
        <taxon>Leucogyrophana</taxon>
    </lineage>
</organism>
<protein>
    <submittedName>
        <fullName evidence="1">Uncharacterized protein</fullName>
    </submittedName>
</protein>